<dbReference type="PRINTS" id="PR00420">
    <property type="entry name" value="RNGMNOXGNASE"/>
</dbReference>
<dbReference type="EMBL" id="AHJE01000003">
    <property type="protein sequence ID" value="EHP44739.1"/>
    <property type="molecule type" value="Genomic_DNA"/>
</dbReference>
<dbReference type="Pfam" id="PF04820">
    <property type="entry name" value="Trp_halogenase"/>
    <property type="match status" value="2"/>
</dbReference>
<reference evidence="1 2" key="1">
    <citation type="journal article" date="2012" name="J. Bacteriol.">
        <title>De Novo Genome Project of Cupriavidus basilensis OR16.</title>
        <authorList>
            <person name="Cserhati M."/>
            <person name="Kriszt B."/>
            <person name="Szoboszlay S."/>
            <person name="Toth A."/>
            <person name="Szabo I."/>
            <person name="Tancsics A."/>
            <person name="Nagy I."/>
            <person name="Horvath B."/>
            <person name="Nagy I."/>
            <person name="Kukolya J."/>
        </authorList>
    </citation>
    <scope>NUCLEOTIDE SEQUENCE [LARGE SCALE GENOMIC DNA]</scope>
    <source>
        <strain evidence="1 2">OR16</strain>
    </source>
</reference>
<dbReference type="InterPro" id="IPR006905">
    <property type="entry name" value="Flavin_halogenase"/>
</dbReference>
<dbReference type="InterPro" id="IPR050816">
    <property type="entry name" value="Flavin-dep_Halogenase_NPB"/>
</dbReference>
<organism evidence="1 2">
    <name type="scientific">Cupriavidus basilensis OR16</name>
    <dbReference type="NCBI Taxonomy" id="1127483"/>
    <lineage>
        <taxon>Bacteria</taxon>
        <taxon>Pseudomonadati</taxon>
        <taxon>Pseudomonadota</taxon>
        <taxon>Betaproteobacteria</taxon>
        <taxon>Burkholderiales</taxon>
        <taxon>Burkholderiaceae</taxon>
        <taxon>Cupriavidus</taxon>
    </lineage>
</organism>
<sequence length="457" mass="50728">MMDNNAHSSAGGGMPAALPACGPRQCDVLVIGGGPAGSTAAALLAERGFQVTLLEKASHPRFHIGESLLPANLPLFERLGVADEVRAISIEKWAAEFVSPWHEGGQAFEFADAWDKSMPYAYHVRRSAFDELLFRNAARKGAQVIEQCRVKEVAFLAQDAGAVVHAVRDDGSQEDWQARFVVDASGRDTFLANRFKTKLRNPKHNSSALYGHFRGARRHPGKNEGNITIFWFEHGWFWFIPLSDGTTSVGAVTWPYYLKRRDKPLKDFFADTIALCPALAERLADAELVADVEATGNYSYVTGQTFGPNYVLLGDAYAFIDPVFSSGVMLAMTSAFAAADAIETCLRQPARAQAALQRFDKVVRHGPRQFSWFIYRITTPTMRDLFMGPRNLLRMKEALLSVLAGDIYGKTPIWRSLLAFKVLYYGVALVNCRRSLGAWRQRRRNIRPLDDTGTVAS</sequence>
<comment type="caution">
    <text evidence="1">The sequence shown here is derived from an EMBL/GenBank/DDBJ whole genome shotgun (WGS) entry which is preliminary data.</text>
</comment>
<protein>
    <submittedName>
        <fullName evidence="1">Oxidoreductase, FAD-binding protein</fullName>
    </submittedName>
</protein>
<dbReference type="PANTHER" id="PTHR43747:SF1">
    <property type="entry name" value="SLR1998 PROTEIN"/>
    <property type="match status" value="1"/>
</dbReference>
<dbReference type="AlphaFoldDB" id="H1RYP8"/>
<dbReference type="Proteomes" id="UP000005808">
    <property type="component" value="Unassembled WGS sequence"/>
</dbReference>
<dbReference type="Gene3D" id="3.50.50.60">
    <property type="entry name" value="FAD/NAD(P)-binding domain"/>
    <property type="match status" value="1"/>
</dbReference>
<evidence type="ECO:0000313" key="1">
    <source>
        <dbReference type="EMBL" id="EHP44739.1"/>
    </source>
</evidence>
<proteinExistence type="predicted"/>
<name>H1RYP8_9BURK</name>
<dbReference type="PATRIC" id="fig|1127483.3.peg.404"/>
<dbReference type="GO" id="GO:0004497">
    <property type="term" value="F:monooxygenase activity"/>
    <property type="evidence" value="ECO:0007669"/>
    <property type="project" value="InterPro"/>
</dbReference>
<evidence type="ECO:0000313" key="2">
    <source>
        <dbReference type="Proteomes" id="UP000005808"/>
    </source>
</evidence>
<dbReference type="PANTHER" id="PTHR43747">
    <property type="entry name" value="FAD-BINDING PROTEIN"/>
    <property type="match status" value="1"/>
</dbReference>
<accession>H1RYP8</accession>
<gene>
    <name evidence="1" type="ORF">OR16_01960</name>
</gene>
<dbReference type="InterPro" id="IPR036188">
    <property type="entry name" value="FAD/NAD-bd_sf"/>
</dbReference>
<dbReference type="SUPFAM" id="SSF51905">
    <property type="entry name" value="FAD/NAD(P)-binding domain"/>
    <property type="match status" value="1"/>
</dbReference>